<dbReference type="GeneID" id="37046622"/>
<feature type="compositionally biased region" description="Low complexity" evidence="5">
    <location>
        <begin position="400"/>
        <end position="413"/>
    </location>
</feature>
<evidence type="ECO:0000256" key="1">
    <source>
        <dbReference type="ARBA" id="ARBA00022723"/>
    </source>
</evidence>
<keyword evidence="9" id="KW-1185">Reference proteome</keyword>
<dbReference type="SUPFAM" id="SSF57850">
    <property type="entry name" value="RING/U-box"/>
    <property type="match status" value="1"/>
</dbReference>
<evidence type="ECO:0000256" key="4">
    <source>
        <dbReference type="PROSITE-ProRule" id="PRU00502"/>
    </source>
</evidence>
<dbReference type="Gene3D" id="3.30.40.10">
    <property type="entry name" value="Zinc/RING finger domain, C3HC4 (zinc finger)"/>
    <property type="match status" value="1"/>
</dbReference>
<keyword evidence="1" id="KW-0479">Metal-binding</keyword>
<dbReference type="InterPro" id="IPR018200">
    <property type="entry name" value="USP_CS"/>
</dbReference>
<dbReference type="GO" id="GO:0004843">
    <property type="term" value="F:cysteine-type deubiquitinase activity"/>
    <property type="evidence" value="ECO:0007669"/>
    <property type="project" value="InterPro"/>
</dbReference>
<organism evidence="8 9">
    <name type="scientific">Acaromyces ingoldii</name>
    <dbReference type="NCBI Taxonomy" id="215250"/>
    <lineage>
        <taxon>Eukaryota</taxon>
        <taxon>Fungi</taxon>
        <taxon>Dikarya</taxon>
        <taxon>Basidiomycota</taxon>
        <taxon>Ustilaginomycotina</taxon>
        <taxon>Exobasidiomycetes</taxon>
        <taxon>Exobasidiales</taxon>
        <taxon>Cryptobasidiaceae</taxon>
        <taxon>Acaromyces</taxon>
    </lineage>
</organism>
<dbReference type="PROSITE" id="PS00972">
    <property type="entry name" value="USP_1"/>
    <property type="match status" value="1"/>
</dbReference>
<dbReference type="InterPro" id="IPR050164">
    <property type="entry name" value="Peptidase_C19"/>
</dbReference>
<name>A0A316Z1B4_9BASI</name>
<dbReference type="STRING" id="215250.A0A316Z1B4"/>
<gene>
    <name evidence="8" type="ORF">FA10DRAFT_299292</name>
</gene>
<dbReference type="PROSITE" id="PS50271">
    <property type="entry name" value="ZF_UBP"/>
    <property type="match status" value="1"/>
</dbReference>
<dbReference type="GO" id="GO:0016579">
    <property type="term" value="P:protein deubiquitination"/>
    <property type="evidence" value="ECO:0007669"/>
    <property type="project" value="InterPro"/>
</dbReference>
<dbReference type="GO" id="GO:0008270">
    <property type="term" value="F:zinc ion binding"/>
    <property type="evidence" value="ECO:0007669"/>
    <property type="project" value="UniProtKB-KW"/>
</dbReference>
<keyword evidence="3" id="KW-0862">Zinc</keyword>
<dbReference type="InterPro" id="IPR038765">
    <property type="entry name" value="Papain-like_cys_pep_sf"/>
</dbReference>
<dbReference type="InterPro" id="IPR028889">
    <property type="entry name" value="USP"/>
</dbReference>
<evidence type="ECO:0000313" key="9">
    <source>
        <dbReference type="Proteomes" id="UP000245768"/>
    </source>
</evidence>
<dbReference type="FunCoup" id="A0A316Z1B4">
    <property type="interactions" value="193"/>
</dbReference>
<dbReference type="GO" id="GO:0005829">
    <property type="term" value="C:cytosol"/>
    <property type="evidence" value="ECO:0007669"/>
    <property type="project" value="TreeGrafter"/>
</dbReference>
<feature type="domain" description="USP" evidence="6">
    <location>
        <begin position="267"/>
        <end position="696"/>
    </location>
</feature>
<dbReference type="InterPro" id="IPR013083">
    <property type="entry name" value="Znf_RING/FYVE/PHD"/>
</dbReference>
<feature type="domain" description="UBP-type" evidence="7">
    <location>
        <begin position="116"/>
        <end position="226"/>
    </location>
</feature>
<keyword evidence="2 4" id="KW-0863">Zinc-finger</keyword>
<dbReference type="Proteomes" id="UP000245768">
    <property type="component" value="Unassembled WGS sequence"/>
</dbReference>
<feature type="region of interest" description="Disordered" evidence="5">
    <location>
        <begin position="400"/>
        <end position="421"/>
    </location>
</feature>
<dbReference type="PANTHER" id="PTHR24006:SF937">
    <property type="entry name" value="UBIQUITIN CARBOXYL-TERMINAL HYDROLASE"/>
    <property type="match status" value="1"/>
</dbReference>
<feature type="compositionally biased region" description="Basic and acidic residues" evidence="5">
    <location>
        <begin position="7"/>
        <end position="17"/>
    </location>
</feature>
<dbReference type="Pfam" id="PF00443">
    <property type="entry name" value="UCH"/>
    <property type="match status" value="1"/>
</dbReference>
<dbReference type="AlphaFoldDB" id="A0A316Z1B4"/>
<dbReference type="RefSeq" id="XP_025381161.1">
    <property type="nucleotide sequence ID" value="XM_025524706.1"/>
</dbReference>
<dbReference type="InterPro" id="IPR001394">
    <property type="entry name" value="Peptidase_C19_UCH"/>
</dbReference>
<dbReference type="SUPFAM" id="SSF54001">
    <property type="entry name" value="Cysteine proteinases"/>
    <property type="match status" value="1"/>
</dbReference>
<evidence type="ECO:0000256" key="5">
    <source>
        <dbReference type="SAM" id="MobiDB-lite"/>
    </source>
</evidence>
<evidence type="ECO:0000259" key="6">
    <source>
        <dbReference type="PROSITE" id="PS50235"/>
    </source>
</evidence>
<dbReference type="Pfam" id="PF02148">
    <property type="entry name" value="zf-UBP"/>
    <property type="match status" value="1"/>
</dbReference>
<sequence length="708" mass="79152">MAGEVRGAIERSDDGPEGRVQSEAAFQRPKMEDVDEQPHIQSQSQGNGARPKRDACPHLVVLGEGSRARFTGLVEGRDDGSQPRLNEVLNKYKLGLRFGRKIRRGEVCTNEHEGDDEQRQVSYGDDELQRQKRRKMLSHPCCATCETTLHRPFLCLECAEPACFFVERGISMHQSNCMRLHLQQSSHALAFDIYDGTLYCARCDDIVYDDKFDQAYQEEKARVATASPAKRAARMALAVDPAKNGQALTTSASPAESSDSSLCRVPRGLYNLGATCFMNVILQSFVHNPLLRNYFLSDRHNVALCPARENCLACELDKLFNEFFSVEDRPRAPFAPTNFLFCVYLARESSEISSAGEHDAHELFISALNSVHSALMAVGREPSTRSNNLPMYPFGDQAHGLSASRSGTASSSSDGGGQEAFGGALSSRRDWGFNSDIVCPCVVHRTFSGILQSDVTCQRCGWRSSTHDPFLDLSLDIRTARARTLSALHNAAEQDATLNDDGSIKKKSKKVREREEKERKERLAREGSGIDDEQSLNECLRRYCASEKLAQSDYSCAQCGVGSQAVKQLSLCRLPPVLCIQLKRFEHNTTTGTKIETRVKFPLTLDVRDYCTSALRERLDEDGSAPSPSTMAVDPDSYLYDLFTVVVHEGKLNTGHYYCYSRWRNLWYIANDDSVRPAKLQDVLLCRAYQLCYMRRSLQNIRQSPPSS</sequence>
<protein>
    <submittedName>
        <fullName evidence="8">Cysteine proteinase</fullName>
    </submittedName>
</protein>
<evidence type="ECO:0000256" key="2">
    <source>
        <dbReference type="ARBA" id="ARBA00022771"/>
    </source>
</evidence>
<feature type="compositionally biased region" description="Basic and acidic residues" evidence="5">
    <location>
        <begin position="512"/>
        <end position="525"/>
    </location>
</feature>
<feature type="region of interest" description="Disordered" evidence="5">
    <location>
        <begin position="1"/>
        <end position="54"/>
    </location>
</feature>
<dbReference type="PROSITE" id="PS50235">
    <property type="entry name" value="USP_3"/>
    <property type="match status" value="1"/>
</dbReference>
<dbReference type="GO" id="GO:0005634">
    <property type="term" value="C:nucleus"/>
    <property type="evidence" value="ECO:0007669"/>
    <property type="project" value="TreeGrafter"/>
</dbReference>
<evidence type="ECO:0000259" key="7">
    <source>
        <dbReference type="PROSITE" id="PS50271"/>
    </source>
</evidence>
<dbReference type="InParanoid" id="A0A316Z1B4"/>
<evidence type="ECO:0000313" key="8">
    <source>
        <dbReference type="EMBL" id="PWN93963.1"/>
    </source>
</evidence>
<proteinExistence type="predicted"/>
<feature type="region of interest" description="Disordered" evidence="5">
    <location>
        <begin position="496"/>
        <end position="529"/>
    </location>
</feature>
<accession>A0A316Z1B4</accession>
<evidence type="ECO:0000256" key="3">
    <source>
        <dbReference type="ARBA" id="ARBA00022833"/>
    </source>
</evidence>
<reference evidence="8 9" key="1">
    <citation type="journal article" date="2018" name="Mol. Biol. Evol.">
        <title>Broad Genomic Sampling Reveals a Smut Pathogenic Ancestry of the Fungal Clade Ustilaginomycotina.</title>
        <authorList>
            <person name="Kijpornyongpan T."/>
            <person name="Mondo S.J."/>
            <person name="Barry K."/>
            <person name="Sandor L."/>
            <person name="Lee J."/>
            <person name="Lipzen A."/>
            <person name="Pangilinan J."/>
            <person name="LaButti K."/>
            <person name="Hainaut M."/>
            <person name="Henrissat B."/>
            <person name="Grigoriev I.V."/>
            <person name="Spatafora J.W."/>
            <person name="Aime M.C."/>
        </authorList>
    </citation>
    <scope>NUCLEOTIDE SEQUENCE [LARGE SCALE GENOMIC DNA]</scope>
    <source>
        <strain evidence="8 9">MCA 4198</strain>
    </source>
</reference>
<feature type="compositionally biased region" description="Basic and acidic residues" evidence="5">
    <location>
        <begin position="29"/>
        <end position="38"/>
    </location>
</feature>
<dbReference type="InterPro" id="IPR001607">
    <property type="entry name" value="Znf_UBP"/>
</dbReference>
<dbReference type="OrthoDB" id="289038at2759"/>
<dbReference type="EMBL" id="KZ819634">
    <property type="protein sequence ID" value="PWN93963.1"/>
    <property type="molecule type" value="Genomic_DNA"/>
</dbReference>
<dbReference type="Gene3D" id="3.90.70.10">
    <property type="entry name" value="Cysteine proteinases"/>
    <property type="match status" value="1"/>
</dbReference>
<dbReference type="PANTHER" id="PTHR24006">
    <property type="entry name" value="UBIQUITIN CARBOXYL-TERMINAL HYDROLASE"/>
    <property type="match status" value="1"/>
</dbReference>